<name>A0A6J6B0U5_9ZZZZ</name>
<feature type="domain" description="Beta-lactamase-related" evidence="1">
    <location>
        <begin position="16"/>
        <end position="396"/>
    </location>
</feature>
<dbReference type="SUPFAM" id="SSF56601">
    <property type="entry name" value="beta-lactamase/transpeptidase-like"/>
    <property type="match status" value="1"/>
</dbReference>
<gene>
    <name evidence="2" type="ORF">UFOPK1358_00498</name>
    <name evidence="3" type="ORF">UFOPK3519_01317</name>
</gene>
<dbReference type="InterPro" id="IPR001466">
    <property type="entry name" value="Beta-lactam-related"/>
</dbReference>
<evidence type="ECO:0000259" key="1">
    <source>
        <dbReference type="Pfam" id="PF00144"/>
    </source>
</evidence>
<dbReference type="EMBL" id="CAEZSF010000030">
    <property type="protein sequence ID" value="CAB4532612.1"/>
    <property type="molecule type" value="Genomic_DNA"/>
</dbReference>
<dbReference type="Pfam" id="PF00144">
    <property type="entry name" value="Beta-lactamase"/>
    <property type="match status" value="1"/>
</dbReference>
<organism evidence="2">
    <name type="scientific">freshwater metagenome</name>
    <dbReference type="NCBI Taxonomy" id="449393"/>
    <lineage>
        <taxon>unclassified sequences</taxon>
        <taxon>metagenomes</taxon>
        <taxon>ecological metagenomes</taxon>
    </lineage>
</organism>
<evidence type="ECO:0000313" key="2">
    <source>
        <dbReference type="EMBL" id="CAB4532612.1"/>
    </source>
</evidence>
<sequence>MAEVRGTVEPGFEQVRDAFQDNFDSHGEVGAAFSLYVDGKAVVNLTGGLTTEGTDYNEDTLQMVFSSTKGATALCAHILAQRGLLDFDAPVAQYWPEFAAEGKGEIPVSWLMCHKSGLIDTTRRLSLDDALDWDTVVTALAESTPVWEPGTQHGYHAVTYGWLVGEIVRRVSGKSIGEFFAAEVAGPLGLDFWIGLPEQQHDRVSRLIPMGLPEGVDLEVISAAGAGAGADVEAVTDELAAPASIGLVQMLDMLLGPDNLAGKALSAPGGAFLDQEAWNTPELWSAMIPAANGVTNANSLARMYAACVGEVDGVRLLSEEAMQKAIEVQTDGADAVLMFPIPFALGFMRTSDFSPLSGERSFGHYGAGGSVGFADPDRKLAFGYVMNQMQFGLAGDPRTAALIKAVEASIS</sequence>
<dbReference type="InterPro" id="IPR052907">
    <property type="entry name" value="Beta-lactamase/esterase"/>
</dbReference>
<dbReference type="PANTHER" id="PTHR43319">
    <property type="entry name" value="BETA-LACTAMASE-RELATED"/>
    <property type="match status" value="1"/>
</dbReference>
<dbReference type="EMBL" id="CAFBMG010000116">
    <property type="protein sequence ID" value="CAB4909512.1"/>
    <property type="molecule type" value="Genomic_DNA"/>
</dbReference>
<accession>A0A6J6B0U5</accession>
<dbReference type="Gene3D" id="3.40.710.10">
    <property type="entry name" value="DD-peptidase/beta-lactamase superfamily"/>
    <property type="match status" value="1"/>
</dbReference>
<protein>
    <submittedName>
        <fullName evidence="2">Unannotated protein</fullName>
    </submittedName>
</protein>
<reference evidence="2" key="1">
    <citation type="submission" date="2020-05" db="EMBL/GenBank/DDBJ databases">
        <authorList>
            <person name="Chiriac C."/>
            <person name="Salcher M."/>
            <person name="Ghai R."/>
            <person name="Kavagutti S V."/>
        </authorList>
    </citation>
    <scope>NUCLEOTIDE SEQUENCE</scope>
</reference>
<dbReference type="AlphaFoldDB" id="A0A6J6B0U5"/>
<evidence type="ECO:0000313" key="3">
    <source>
        <dbReference type="EMBL" id="CAB4909512.1"/>
    </source>
</evidence>
<dbReference type="PANTHER" id="PTHR43319:SF3">
    <property type="entry name" value="BETA-LACTAMASE-RELATED DOMAIN-CONTAINING PROTEIN"/>
    <property type="match status" value="1"/>
</dbReference>
<proteinExistence type="predicted"/>
<dbReference type="InterPro" id="IPR012338">
    <property type="entry name" value="Beta-lactam/transpept-like"/>
</dbReference>